<organism evidence="1">
    <name type="scientific">Arundo donax</name>
    <name type="common">Giant reed</name>
    <name type="synonym">Donax arundinaceus</name>
    <dbReference type="NCBI Taxonomy" id="35708"/>
    <lineage>
        <taxon>Eukaryota</taxon>
        <taxon>Viridiplantae</taxon>
        <taxon>Streptophyta</taxon>
        <taxon>Embryophyta</taxon>
        <taxon>Tracheophyta</taxon>
        <taxon>Spermatophyta</taxon>
        <taxon>Magnoliopsida</taxon>
        <taxon>Liliopsida</taxon>
        <taxon>Poales</taxon>
        <taxon>Poaceae</taxon>
        <taxon>PACMAD clade</taxon>
        <taxon>Arundinoideae</taxon>
        <taxon>Arundineae</taxon>
        <taxon>Arundo</taxon>
    </lineage>
</organism>
<dbReference type="AlphaFoldDB" id="A0A0A9CRL3"/>
<sequence length="37" mass="4542">MHIYFSYAHLLERCGSHHKHPSEHMIFQQQAKEYRNS</sequence>
<name>A0A0A9CRL3_ARUDO</name>
<protein>
    <submittedName>
        <fullName evidence="1">Uncharacterized protein</fullName>
    </submittedName>
</protein>
<reference evidence="1" key="1">
    <citation type="submission" date="2014-09" db="EMBL/GenBank/DDBJ databases">
        <authorList>
            <person name="Magalhaes I.L.F."/>
            <person name="Oliveira U."/>
            <person name="Santos F.R."/>
            <person name="Vidigal T.H.D.A."/>
            <person name="Brescovit A.D."/>
            <person name="Santos A.J."/>
        </authorList>
    </citation>
    <scope>NUCLEOTIDE SEQUENCE</scope>
    <source>
        <tissue evidence="1">Shoot tissue taken approximately 20 cm above the soil surface</tissue>
    </source>
</reference>
<dbReference type="EMBL" id="GBRH01223803">
    <property type="protein sequence ID" value="JAD74092.1"/>
    <property type="molecule type" value="Transcribed_RNA"/>
</dbReference>
<evidence type="ECO:0000313" key="1">
    <source>
        <dbReference type="EMBL" id="JAD74092.1"/>
    </source>
</evidence>
<reference evidence="1" key="2">
    <citation type="journal article" date="2015" name="Data Brief">
        <title>Shoot transcriptome of the giant reed, Arundo donax.</title>
        <authorList>
            <person name="Barrero R.A."/>
            <person name="Guerrero F.D."/>
            <person name="Moolhuijzen P."/>
            <person name="Goolsby J.A."/>
            <person name="Tidwell J."/>
            <person name="Bellgard S.E."/>
            <person name="Bellgard M.I."/>
        </authorList>
    </citation>
    <scope>NUCLEOTIDE SEQUENCE</scope>
    <source>
        <tissue evidence="1">Shoot tissue taken approximately 20 cm above the soil surface</tissue>
    </source>
</reference>
<proteinExistence type="predicted"/>
<accession>A0A0A9CRL3</accession>